<dbReference type="InterPro" id="IPR036778">
    <property type="entry name" value="OHCU_decarboxylase_sf"/>
</dbReference>
<dbReference type="Gene3D" id="1.10.3330.10">
    <property type="entry name" value="Oxo-4-hydroxy-4-carboxy-5-ureidoimidazoline decarboxylase"/>
    <property type="match status" value="1"/>
</dbReference>
<comment type="catalytic activity">
    <reaction evidence="1">
        <text>5-hydroxy-2-oxo-4-ureido-2,5-dihydro-1H-imidazole-5-carboxylate + H(+) = (S)-allantoin + CO2</text>
        <dbReference type="Rhea" id="RHEA:26301"/>
        <dbReference type="ChEBI" id="CHEBI:15378"/>
        <dbReference type="ChEBI" id="CHEBI:15678"/>
        <dbReference type="ChEBI" id="CHEBI:16526"/>
        <dbReference type="ChEBI" id="CHEBI:58639"/>
        <dbReference type="EC" id="4.1.1.97"/>
    </reaction>
</comment>
<feature type="domain" description="Oxo-4-hydroxy-4-carboxy-5-ureidoimidazoline decarboxylase" evidence="8">
    <location>
        <begin position="8"/>
        <end position="92"/>
    </location>
</feature>
<sequence length="309" mass="33705">MDTEKVSSMDSGEFTDVFGNVIERCPLIAATVWSQRPFSDLEDLEKLFFAFIDSLLQEDREGVPCCHPGLAGRELQRGTLTAESQREQSGLHCPPAQELRTALGDVQKICHLRLASLLGAGPARLSWPVAGYGELVNPNPGHQSPAGLSSSLRRRPERPLRARTRQSTGRRGDERGPLHVGARPRSIQAEATGGAYFPLREERKDEGRSSRGQVTRGRRGLAGQFSTAPSRSKQRHALGFCRPRPGRDTFSFLSSGAQDAGDEPRVQGPGHRPGPQRARQPQPRNEGAPRGAAGDERQGAQKWSTQIPG</sequence>
<dbReference type="GeneID" id="103603768"/>
<evidence type="ECO:0000313" key="9">
    <source>
        <dbReference type="Proteomes" id="UP000694923"/>
    </source>
</evidence>
<keyword evidence="5" id="KW-0210">Decarboxylase</keyword>
<keyword evidence="9" id="KW-1185">Reference proteome</keyword>
<evidence type="ECO:0000256" key="7">
    <source>
        <dbReference type="SAM" id="MobiDB-lite"/>
    </source>
</evidence>
<dbReference type="Pfam" id="PF09349">
    <property type="entry name" value="OHCU_decarbox"/>
    <property type="match status" value="1"/>
</dbReference>
<evidence type="ECO:0000259" key="8">
    <source>
        <dbReference type="Pfam" id="PF09349"/>
    </source>
</evidence>
<evidence type="ECO:0000256" key="4">
    <source>
        <dbReference type="ARBA" id="ARBA00022631"/>
    </source>
</evidence>
<evidence type="ECO:0000256" key="5">
    <source>
        <dbReference type="ARBA" id="ARBA00022793"/>
    </source>
</evidence>
<dbReference type="PANTHER" id="PTHR43466">
    <property type="entry name" value="2-OXO-4-HYDROXY-4-CARBOXY-5-UREIDOIMIDAZOLINE DECARBOXYLASE-RELATED"/>
    <property type="match status" value="1"/>
</dbReference>
<comment type="pathway">
    <text evidence="2">Purine metabolism; urate degradation; (S)-allantoin from urate: step 3/3.</text>
</comment>
<dbReference type="RefSeq" id="XP_008586568.1">
    <property type="nucleotide sequence ID" value="XM_008588346.1"/>
</dbReference>
<name>A0ABM0S127_GALVR</name>
<keyword evidence="6" id="KW-0456">Lyase</keyword>
<feature type="region of interest" description="Disordered" evidence="7">
    <location>
        <begin position="136"/>
        <end position="309"/>
    </location>
</feature>
<reference evidence="10" key="1">
    <citation type="submission" date="2025-08" db="UniProtKB">
        <authorList>
            <consortium name="RefSeq"/>
        </authorList>
    </citation>
    <scope>IDENTIFICATION</scope>
</reference>
<evidence type="ECO:0000256" key="6">
    <source>
        <dbReference type="ARBA" id="ARBA00023239"/>
    </source>
</evidence>
<feature type="compositionally biased region" description="Basic residues" evidence="7">
    <location>
        <begin position="152"/>
        <end position="164"/>
    </location>
</feature>
<evidence type="ECO:0000256" key="2">
    <source>
        <dbReference type="ARBA" id="ARBA00004754"/>
    </source>
</evidence>
<evidence type="ECO:0000256" key="1">
    <source>
        <dbReference type="ARBA" id="ARBA00001163"/>
    </source>
</evidence>
<accession>A0ABM0S127</accession>
<gene>
    <name evidence="10" type="primary">URAD</name>
</gene>
<dbReference type="EC" id="4.1.1.97" evidence="3"/>
<organism evidence="9 10">
    <name type="scientific">Galeopterus variegatus</name>
    <name type="common">Malayan flying lemur</name>
    <name type="synonym">Cynocephalus variegatus</name>
    <dbReference type="NCBI Taxonomy" id="482537"/>
    <lineage>
        <taxon>Eukaryota</taxon>
        <taxon>Metazoa</taxon>
        <taxon>Chordata</taxon>
        <taxon>Craniata</taxon>
        <taxon>Vertebrata</taxon>
        <taxon>Euteleostomi</taxon>
        <taxon>Mammalia</taxon>
        <taxon>Eutheria</taxon>
        <taxon>Euarchontoglires</taxon>
        <taxon>Dermoptera</taxon>
        <taxon>Cynocephalidae</taxon>
        <taxon>Galeopterus</taxon>
    </lineage>
</organism>
<dbReference type="SUPFAM" id="SSF158694">
    <property type="entry name" value="UraD-Like"/>
    <property type="match status" value="1"/>
</dbReference>
<dbReference type="InterPro" id="IPR018020">
    <property type="entry name" value="OHCU_decarboxylase"/>
</dbReference>
<feature type="compositionally biased region" description="Basic and acidic residues" evidence="7">
    <location>
        <begin position="199"/>
        <end position="209"/>
    </location>
</feature>
<keyword evidence="4" id="KW-0659">Purine metabolism</keyword>
<evidence type="ECO:0000313" key="10">
    <source>
        <dbReference type="RefSeq" id="XP_008586568.1"/>
    </source>
</evidence>
<dbReference type="Proteomes" id="UP000694923">
    <property type="component" value="Unplaced"/>
</dbReference>
<proteinExistence type="predicted"/>
<dbReference type="PANTHER" id="PTHR43466:SF1">
    <property type="entry name" value="2-OXO-4-HYDROXY-4-CARBOXY-5-UREIDOIMIDAZOLINE DECARBOXYLASE-RELATED"/>
    <property type="match status" value="1"/>
</dbReference>
<feature type="compositionally biased region" description="Low complexity" evidence="7">
    <location>
        <begin position="266"/>
        <end position="284"/>
    </location>
</feature>
<protein>
    <recommendedName>
        <fullName evidence="3">2-oxo-4-hydroxy-4-carboxy-5-ureidoimidazoline decarboxylase</fullName>
        <ecNumber evidence="3">4.1.1.97</ecNumber>
    </recommendedName>
</protein>
<evidence type="ECO:0000256" key="3">
    <source>
        <dbReference type="ARBA" id="ARBA00012257"/>
    </source>
</evidence>